<accession>A0AAD4MWR3</accession>
<name>A0AAD4MWR3_9BILA</name>
<keyword evidence="1" id="KW-0812">Transmembrane</keyword>
<evidence type="ECO:0008006" key="5">
    <source>
        <dbReference type="Google" id="ProtNLM"/>
    </source>
</evidence>
<sequence>MYALILSTFLIAFVAVEGGRPVALALLGTCIHNNSCEQCCLNFKAHIDTGYHLLHYYCRTYYNEFLSNVHKKKMICTCEEFEFVCANNEYVTCTTSVHPHCNGYMVSRKLSMSEKCEEYCRKLICYEEKISYFCDDKAFEFWLSSPKSLPILDEVVSWKNEKNSLPIECTFLQTHVLNLLNETTRYDELSNNTCARLFNETLPTTTNVNLSQTSTTQTETELPSSATKMTIRLDLLSLSGMIALLAVIFSMFENVLYRKP</sequence>
<proteinExistence type="predicted"/>
<feature type="chain" id="PRO_5041904961" description="Folate receptor-like domain-containing protein" evidence="2">
    <location>
        <begin position="19"/>
        <end position="260"/>
    </location>
</feature>
<gene>
    <name evidence="3" type="ORF">DdX_12293</name>
</gene>
<keyword evidence="1" id="KW-1133">Transmembrane helix</keyword>
<evidence type="ECO:0000313" key="3">
    <source>
        <dbReference type="EMBL" id="KAI1707738.1"/>
    </source>
</evidence>
<dbReference type="EMBL" id="JAKKPZ010000039">
    <property type="protein sequence ID" value="KAI1707738.1"/>
    <property type="molecule type" value="Genomic_DNA"/>
</dbReference>
<evidence type="ECO:0000313" key="4">
    <source>
        <dbReference type="Proteomes" id="UP001201812"/>
    </source>
</evidence>
<reference evidence="3" key="1">
    <citation type="submission" date="2022-01" db="EMBL/GenBank/DDBJ databases">
        <title>Genome Sequence Resource for Two Populations of Ditylenchus destructor, the Migratory Endoparasitic Phytonematode.</title>
        <authorList>
            <person name="Zhang H."/>
            <person name="Lin R."/>
            <person name="Xie B."/>
        </authorList>
    </citation>
    <scope>NUCLEOTIDE SEQUENCE</scope>
    <source>
        <strain evidence="3">BazhouSP</strain>
    </source>
</reference>
<keyword evidence="2" id="KW-0732">Signal</keyword>
<keyword evidence="4" id="KW-1185">Reference proteome</keyword>
<dbReference type="AlphaFoldDB" id="A0AAD4MWR3"/>
<keyword evidence="1" id="KW-0472">Membrane</keyword>
<protein>
    <recommendedName>
        <fullName evidence="5">Folate receptor-like domain-containing protein</fullName>
    </recommendedName>
</protein>
<comment type="caution">
    <text evidence="3">The sequence shown here is derived from an EMBL/GenBank/DDBJ whole genome shotgun (WGS) entry which is preliminary data.</text>
</comment>
<evidence type="ECO:0000256" key="2">
    <source>
        <dbReference type="SAM" id="SignalP"/>
    </source>
</evidence>
<feature type="transmembrane region" description="Helical" evidence="1">
    <location>
        <begin position="235"/>
        <end position="257"/>
    </location>
</feature>
<dbReference type="Proteomes" id="UP001201812">
    <property type="component" value="Unassembled WGS sequence"/>
</dbReference>
<feature type="signal peptide" evidence="2">
    <location>
        <begin position="1"/>
        <end position="18"/>
    </location>
</feature>
<organism evidence="3 4">
    <name type="scientific">Ditylenchus destructor</name>
    <dbReference type="NCBI Taxonomy" id="166010"/>
    <lineage>
        <taxon>Eukaryota</taxon>
        <taxon>Metazoa</taxon>
        <taxon>Ecdysozoa</taxon>
        <taxon>Nematoda</taxon>
        <taxon>Chromadorea</taxon>
        <taxon>Rhabditida</taxon>
        <taxon>Tylenchina</taxon>
        <taxon>Tylenchomorpha</taxon>
        <taxon>Sphaerularioidea</taxon>
        <taxon>Anguinidae</taxon>
        <taxon>Anguininae</taxon>
        <taxon>Ditylenchus</taxon>
    </lineage>
</organism>
<evidence type="ECO:0000256" key="1">
    <source>
        <dbReference type="SAM" id="Phobius"/>
    </source>
</evidence>